<sequence>MSMPNIPDIKPEIILKRKEVINLLLTSIALEEIGLSHIINAEAEKLQHVLKDQCLTFHEALQINSSIDRMMRNVISNQMLLSFKLSDIIRLEEKEEHDDCMMEDCEE</sequence>
<reference evidence="2" key="1">
    <citation type="journal article" date="2019" name="Int. J. Syst. Evol. Microbiol.">
        <title>The Global Catalogue of Microorganisms (GCM) 10K type strain sequencing project: providing services to taxonomists for standard genome sequencing and annotation.</title>
        <authorList>
            <consortium name="The Broad Institute Genomics Platform"/>
            <consortium name="The Broad Institute Genome Sequencing Center for Infectious Disease"/>
            <person name="Wu L."/>
            <person name="Ma J."/>
        </authorList>
    </citation>
    <scope>NUCLEOTIDE SEQUENCE [LARGE SCALE GENOMIC DNA]</scope>
    <source>
        <strain evidence="2">CGMCC 1.15043</strain>
    </source>
</reference>
<dbReference type="Pfam" id="PF26595">
    <property type="entry name" value="A_ENA"/>
    <property type="match status" value="1"/>
</dbReference>
<evidence type="ECO:0000313" key="1">
    <source>
        <dbReference type="EMBL" id="GFZ87466.1"/>
    </source>
</evidence>
<protein>
    <submittedName>
        <fullName evidence="1">Uncharacterized protein</fullName>
    </submittedName>
</protein>
<proteinExistence type="predicted"/>
<dbReference type="EMBL" id="BMHE01000019">
    <property type="protein sequence ID" value="GFZ87466.1"/>
    <property type="molecule type" value="Genomic_DNA"/>
</dbReference>
<name>A0ABQ1EU13_9BACL</name>
<dbReference type="Proteomes" id="UP000615455">
    <property type="component" value="Unassembled WGS sequence"/>
</dbReference>
<organism evidence="1 2">
    <name type="scientific">Paenibacillus marchantiophytorum</name>
    <dbReference type="NCBI Taxonomy" id="1619310"/>
    <lineage>
        <taxon>Bacteria</taxon>
        <taxon>Bacillati</taxon>
        <taxon>Bacillota</taxon>
        <taxon>Bacilli</taxon>
        <taxon>Bacillales</taxon>
        <taxon>Paenibacillaceae</taxon>
        <taxon>Paenibacillus</taxon>
    </lineage>
</organism>
<accession>A0ABQ1EU13</accession>
<gene>
    <name evidence="1" type="ORF">GCM10008018_37070</name>
</gene>
<keyword evidence="2" id="KW-1185">Reference proteome</keyword>
<evidence type="ECO:0000313" key="2">
    <source>
        <dbReference type="Proteomes" id="UP000615455"/>
    </source>
</evidence>
<dbReference type="RefSeq" id="WP_189013768.1">
    <property type="nucleotide sequence ID" value="NZ_BMHE01000019.1"/>
</dbReference>
<comment type="caution">
    <text evidence="1">The sequence shown here is derived from an EMBL/GenBank/DDBJ whole genome shotgun (WGS) entry which is preliminary data.</text>
</comment>
<dbReference type="InterPro" id="IPR058705">
    <property type="entry name" value="A_ENA"/>
</dbReference>